<dbReference type="SUPFAM" id="SSF52172">
    <property type="entry name" value="CheY-like"/>
    <property type="match status" value="1"/>
</dbReference>
<feature type="domain" description="Response regulatory" evidence="5">
    <location>
        <begin position="29"/>
        <end position="144"/>
    </location>
</feature>
<keyword evidence="2" id="KW-0547">Nucleotide-binding</keyword>
<dbReference type="Gene3D" id="3.30.300.160">
    <property type="entry name" value="Type II secretion system, protein E, N-terminal domain"/>
    <property type="match status" value="1"/>
</dbReference>
<evidence type="ECO:0000256" key="2">
    <source>
        <dbReference type="ARBA" id="ARBA00022741"/>
    </source>
</evidence>
<evidence type="ECO:0000256" key="3">
    <source>
        <dbReference type="ARBA" id="ARBA00022840"/>
    </source>
</evidence>
<dbReference type="InterPro" id="IPR001789">
    <property type="entry name" value="Sig_transdc_resp-reg_receiver"/>
</dbReference>
<comment type="caution">
    <text evidence="6">The sequence shown here is derived from an EMBL/GenBank/DDBJ whole genome shotgun (WGS) entry which is preliminary data.</text>
</comment>
<protein>
    <submittedName>
        <fullName evidence="6">ATPase, T2SS/T4P/T4SS family</fullName>
    </submittedName>
</protein>
<dbReference type="Gene3D" id="3.30.450.90">
    <property type="match status" value="1"/>
</dbReference>
<gene>
    <name evidence="6" type="ORF">ACFOEV_07835</name>
</gene>
<dbReference type="InterPro" id="IPR027417">
    <property type="entry name" value="P-loop_NTPase"/>
</dbReference>
<dbReference type="Proteomes" id="UP001595579">
    <property type="component" value="Unassembled WGS sequence"/>
</dbReference>
<dbReference type="InterPro" id="IPR011006">
    <property type="entry name" value="CheY-like_superfamily"/>
</dbReference>
<dbReference type="CDD" id="cd17569">
    <property type="entry name" value="REC_HupR-like"/>
    <property type="match status" value="1"/>
</dbReference>
<keyword evidence="4" id="KW-0597">Phosphoprotein</keyword>
<keyword evidence="7" id="KW-1185">Reference proteome</keyword>
<dbReference type="SUPFAM" id="SSF52540">
    <property type="entry name" value="P-loop containing nucleoside triphosphate hydrolases"/>
    <property type="match status" value="1"/>
</dbReference>
<proteinExistence type="inferred from homology"/>
<dbReference type="Pfam" id="PF00437">
    <property type="entry name" value="T2SSE"/>
    <property type="match status" value="1"/>
</dbReference>
<dbReference type="RefSeq" id="WP_386772577.1">
    <property type="nucleotide sequence ID" value="NZ_JBHRUG010000017.1"/>
</dbReference>
<evidence type="ECO:0000313" key="7">
    <source>
        <dbReference type="Proteomes" id="UP001595579"/>
    </source>
</evidence>
<dbReference type="SUPFAM" id="SSF160246">
    <property type="entry name" value="EspE N-terminal domain-like"/>
    <property type="match status" value="1"/>
</dbReference>
<feature type="modified residue" description="4-aspartylphosphate" evidence="4">
    <location>
        <position position="78"/>
    </location>
</feature>
<organism evidence="6 7">
    <name type="scientific">Litchfieldella rifensis</name>
    <dbReference type="NCBI Taxonomy" id="762643"/>
    <lineage>
        <taxon>Bacteria</taxon>
        <taxon>Pseudomonadati</taxon>
        <taxon>Pseudomonadota</taxon>
        <taxon>Gammaproteobacteria</taxon>
        <taxon>Oceanospirillales</taxon>
        <taxon>Halomonadaceae</taxon>
        <taxon>Litchfieldella</taxon>
    </lineage>
</organism>
<sequence length="750" mass="83123">MAKHYTSLFVGDAADEKSALPAAPTRPYRLLLVDDDPGVLAALRRVFQRENYQLLFAKSAEEALMLLESKPAELVVSDFMMPGMNGSELLRRVRERWPETLRIMLTGYANTEAVMGSMRDGAVYRFNLKPWDDDDLRLSVALALEQYELRRHSRILAKESGYQTTDLAPLNNLDVSKRGQLAMLLHKKGHLSARQVQLLHKEMQAHKTPVMHHLVQHDWVNPELIYSLLRDERMCDEVDLRESRFEPTLLSIIPRVACERQWVLPLRVVGERLDLAMTDPLDVGLVEALESMSGLCIRPLLCHVEAMQAKLAEAFGTPRHSFDDMRATAEDDDPYEDIEIILDESENTESLEQLLGSSVDPPAVRLVNAIILEALHLGASEIHIHPRIKHVMVRYRIDGLLEDKIQFPSGSLMAVVSRIKVMAELDLSERRHSQVGHLTVKTPLCLVDLRIATLPTTYGEQVAMRVSEHQTVAKPLKELGLSSHNLQRLLHGSRQPQGVILAVGPADSGKTTMLHALLQSEASAGKHYVALGEPVAFHNDLIGQVVIERRHGSSLASLLAAAVDQGPDVILLESLHGAEVAPAAFQAALTGRQVLSSLPVHSTGAAIAHLVALGVTAYELASSLEAVVNQRLAKKLCPNCREETSPSAEQLECLGESFLEPTLRFYRGRGCRHCYQGYKGRIGLHEVLLVDDSLRDAIVEGVSPWQLQRLARERGMSSLLDDAHDKVRQGLVSVEEVLRLLGPQALGSGL</sequence>
<evidence type="ECO:0000313" key="6">
    <source>
        <dbReference type="EMBL" id="MFC3283512.1"/>
    </source>
</evidence>
<keyword evidence="3" id="KW-0067">ATP-binding</keyword>
<dbReference type="InterPro" id="IPR037257">
    <property type="entry name" value="T2SS_E_N_sf"/>
</dbReference>
<comment type="similarity">
    <text evidence="1">Belongs to the GSP E family.</text>
</comment>
<dbReference type="Pfam" id="PF05157">
    <property type="entry name" value="MshEN"/>
    <property type="match status" value="1"/>
</dbReference>
<evidence type="ECO:0000256" key="4">
    <source>
        <dbReference type="PROSITE-ProRule" id="PRU00169"/>
    </source>
</evidence>
<dbReference type="InterPro" id="IPR001482">
    <property type="entry name" value="T2SS/T4SS_dom"/>
</dbReference>
<evidence type="ECO:0000259" key="5">
    <source>
        <dbReference type="PROSITE" id="PS50110"/>
    </source>
</evidence>
<dbReference type="PANTHER" id="PTHR30258:SF1">
    <property type="entry name" value="PROTEIN TRANSPORT PROTEIN HOFB HOMOLOG"/>
    <property type="match status" value="1"/>
</dbReference>
<dbReference type="InterPro" id="IPR007831">
    <property type="entry name" value="T2SS_GspE_N"/>
</dbReference>
<dbReference type="Pfam" id="PF00072">
    <property type="entry name" value="Response_reg"/>
    <property type="match status" value="1"/>
</dbReference>
<dbReference type="Gene3D" id="3.40.50.300">
    <property type="entry name" value="P-loop containing nucleotide triphosphate hydrolases"/>
    <property type="match status" value="1"/>
</dbReference>
<evidence type="ECO:0000256" key="1">
    <source>
        <dbReference type="ARBA" id="ARBA00006611"/>
    </source>
</evidence>
<accession>A0ABV7LMI3</accession>
<dbReference type="EMBL" id="JBHRUG010000017">
    <property type="protein sequence ID" value="MFC3283512.1"/>
    <property type="molecule type" value="Genomic_DNA"/>
</dbReference>
<dbReference type="SMART" id="SM00448">
    <property type="entry name" value="REC"/>
    <property type="match status" value="1"/>
</dbReference>
<dbReference type="PANTHER" id="PTHR30258">
    <property type="entry name" value="TYPE II SECRETION SYSTEM PROTEIN GSPE-RELATED"/>
    <property type="match status" value="1"/>
</dbReference>
<name>A0ABV7LMI3_9GAMM</name>
<reference evidence="7" key="1">
    <citation type="journal article" date="2019" name="Int. J. Syst. Evol. Microbiol.">
        <title>The Global Catalogue of Microorganisms (GCM) 10K type strain sequencing project: providing services to taxonomists for standard genome sequencing and annotation.</title>
        <authorList>
            <consortium name="The Broad Institute Genomics Platform"/>
            <consortium name="The Broad Institute Genome Sequencing Center for Infectious Disease"/>
            <person name="Wu L."/>
            <person name="Ma J."/>
        </authorList>
    </citation>
    <scope>NUCLEOTIDE SEQUENCE [LARGE SCALE GENOMIC DNA]</scope>
    <source>
        <strain evidence="7">CECT 7698</strain>
    </source>
</reference>
<dbReference type="PROSITE" id="PS50110">
    <property type="entry name" value="RESPONSE_REGULATORY"/>
    <property type="match status" value="1"/>
</dbReference>
<dbReference type="Gene3D" id="3.40.50.2300">
    <property type="match status" value="1"/>
</dbReference>